<dbReference type="PANTHER" id="PTHR33157:SF12">
    <property type="entry name" value="TRANSPOSASE TNP1_EN_SPM-LIKE DOMAIN-CONTAINING PROTEIN"/>
    <property type="match status" value="1"/>
</dbReference>
<dbReference type="GO" id="GO:0032196">
    <property type="term" value="P:transposition"/>
    <property type="evidence" value="ECO:0007669"/>
    <property type="project" value="InterPro"/>
</dbReference>
<feature type="region of interest" description="Disordered" evidence="1">
    <location>
        <begin position="12"/>
        <end position="34"/>
    </location>
</feature>
<feature type="region of interest" description="Disordered" evidence="1">
    <location>
        <begin position="208"/>
        <end position="227"/>
    </location>
</feature>
<name>A0A811RT44_9POAL</name>
<dbReference type="EMBL" id="CAJGYO010000016">
    <property type="protein sequence ID" value="CAD6273182.1"/>
    <property type="molecule type" value="Genomic_DNA"/>
</dbReference>
<keyword evidence="4" id="KW-1185">Reference proteome</keyword>
<dbReference type="InterPro" id="IPR004252">
    <property type="entry name" value="Probable_transposase_24"/>
</dbReference>
<proteinExistence type="predicted"/>
<dbReference type="AlphaFoldDB" id="A0A811RT44"/>
<dbReference type="Pfam" id="PF03004">
    <property type="entry name" value="Transposase_24"/>
    <property type="match status" value="1"/>
</dbReference>
<accession>A0A811RT44</accession>
<evidence type="ECO:0000259" key="2">
    <source>
        <dbReference type="Pfam" id="PF13952"/>
    </source>
</evidence>
<gene>
    <name evidence="3" type="ORF">NCGR_LOCUS56449</name>
</gene>
<dbReference type="InterPro" id="IPR025312">
    <property type="entry name" value="DUF4216"/>
</dbReference>
<feature type="domain" description="DUF4216" evidence="2">
    <location>
        <begin position="126"/>
        <end position="189"/>
    </location>
</feature>
<reference evidence="3" key="1">
    <citation type="submission" date="2020-10" db="EMBL/GenBank/DDBJ databases">
        <authorList>
            <person name="Han B."/>
            <person name="Lu T."/>
            <person name="Zhao Q."/>
            <person name="Huang X."/>
            <person name="Zhao Y."/>
        </authorList>
    </citation>
    <scope>NUCLEOTIDE SEQUENCE</scope>
</reference>
<dbReference type="PANTHER" id="PTHR33157">
    <property type="entry name" value="AUTONOMOUS TRANSPOSABLE ELEMENT EN-1 MOSAIC PROTEIN-RELATED"/>
    <property type="match status" value="1"/>
</dbReference>
<evidence type="ECO:0000313" key="4">
    <source>
        <dbReference type="Proteomes" id="UP000604825"/>
    </source>
</evidence>
<protein>
    <recommendedName>
        <fullName evidence="2">DUF4216 domain-containing protein</fullName>
    </recommendedName>
</protein>
<sequence length="680" mass="77145">MTEMEEFVQKFEQEQWRRARPPNQKQLDNLRMNGAGNGKPDLLDWFRSLCDMDASIPSELRHLSRGCGLKVRSYDIYEVNEYRFRSEKYEKSRGNLTTTNIGVLAVSFDDSNNELQYYGIIKDIIELKFDGGSEFSLVLFDCHWFHPINGVRQLQRVGLVEVAHASCNPANEPFVLASQVKQVYYLPYPWMTLTHRVLRSQSSNASREVTISSLNGPADSNAEDQQTGTGIGYLRGCADLPPTIPNEQDRPLIEPEGNSHWTVVEGRTPSSVLTCLLRFSTKARPWWHPHGNIIKQPRTTLEKSKADLVAEGFWKRFRFDPVKEEASREHVGVCCSVLLGSIMYYARITATVEHFRKVEKRTICDKIAGQFYLTRDEYIAQRPPWCILECWEVLATEWSSPEFKKKSEKNRANRLSRKFKPHKGGSNSIATIRQKMSKKLEREISDIEAWVHTHRGSNHEDITSLNTEEATSCLEKYKAKAIELNGPDFDWLHSSVDPRVLYECTCGRPHGKCATFNGTINDREVLADLKRGRASIMAARHQRQEEEDRMRKEASDGRLAKEYAQNMSNWARMVHTHNENMQKFMESVALQTGMPLAAVPPLMPPPPQPPTYAISPTPNLSPENVGTFGSSVRTETPDETISRIARGEFHSHADGTPNGVDGTASGGGTYSPPNEAFPFF</sequence>
<organism evidence="3 4">
    <name type="scientific">Miscanthus lutarioriparius</name>
    <dbReference type="NCBI Taxonomy" id="422564"/>
    <lineage>
        <taxon>Eukaryota</taxon>
        <taxon>Viridiplantae</taxon>
        <taxon>Streptophyta</taxon>
        <taxon>Embryophyta</taxon>
        <taxon>Tracheophyta</taxon>
        <taxon>Spermatophyta</taxon>
        <taxon>Magnoliopsida</taxon>
        <taxon>Liliopsida</taxon>
        <taxon>Poales</taxon>
        <taxon>Poaceae</taxon>
        <taxon>PACMAD clade</taxon>
        <taxon>Panicoideae</taxon>
        <taxon>Andropogonodae</taxon>
        <taxon>Andropogoneae</taxon>
        <taxon>Saccharinae</taxon>
        <taxon>Miscanthus</taxon>
    </lineage>
</organism>
<dbReference type="InterPro" id="IPR039266">
    <property type="entry name" value="EN-1/SPM"/>
</dbReference>
<feature type="region of interest" description="Disordered" evidence="1">
    <location>
        <begin position="648"/>
        <end position="680"/>
    </location>
</feature>
<dbReference type="Pfam" id="PF13952">
    <property type="entry name" value="DUF4216"/>
    <property type="match status" value="1"/>
</dbReference>
<evidence type="ECO:0000256" key="1">
    <source>
        <dbReference type="SAM" id="MobiDB-lite"/>
    </source>
</evidence>
<comment type="caution">
    <text evidence="3">The sequence shown here is derived from an EMBL/GenBank/DDBJ whole genome shotgun (WGS) entry which is preliminary data.</text>
</comment>
<dbReference type="OrthoDB" id="692026at2759"/>
<dbReference type="Proteomes" id="UP000604825">
    <property type="component" value="Unassembled WGS sequence"/>
</dbReference>
<evidence type="ECO:0000313" key="3">
    <source>
        <dbReference type="EMBL" id="CAD6273182.1"/>
    </source>
</evidence>